<dbReference type="RefSeq" id="WP_226973472.1">
    <property type="nucleotide sequence ID" value="NZ_JAJBNC010000141.1"/>
</dbReference>
<feature type="transmembrane region" description="Helical" evidence="1">
    <location>
        <begin position="7"/>
        <end position="27"/>
    </location>
</feature>
<name>A0AAJ1B155_MEDGN</name>
<keyword evidence="1" id="KW-0472">Membrane</keyword>
<gene>
    <name evidence="2" type="ORF">LIQ10_19540</name>
</gene>
<dbReference type="AlphaFoldDB" id="A0AAJ1B155"/>
<reference evidence="2" key="1">
    <citation type="submission" date="2021-10" db="EMBL/GenBank/DDBJ databases">
        <title>Collection of gut derived symbiotic bacterial strains cultured from healthy donors.</title>
        <authorList>
            <person name="Lin H."/>
            <person name="Littmann E."/>
            <person name="Claire K."/>
            <person name="Pamer E."/>
        </authorList>
    </citation>
    <scope>NUCLEOTIDE SEQUENCE</scope>
    <source>
        <strain evidence="2">MSK.23.4</strain>
    </source>
</reference>
<accession>A0AAJ1B155</accession>
<feature type="non-terminal residue" evidence="2">
    <location>
        <position position="80"/>
    </location>
</feature>
<dbReference type="Proteomes" id="UP001297422">
    <property type="component" value="Unassembled WGS sequence"/>
</dbReference>
<keyword evidence="1" id="KW-1133">Transmembrane helix</keyword>
<organism evidence="2 3">
    <name type="scientific">Mediterraneibacter gnavus</name>
    <name type="common">Ruminococcus gnavus</name>
    <dbReference type="NCBI Taxonomy" id="33038"/>
    <lineage>
        <taxon>Bacteria</taxon>
        <taxon>Bacillati</taxon>
        <taxon>Bacillota</taxon>
        <taxon>Clostridia</taxon>
        <taxon>Lachnospirales</taxon>
        <taxon>Lachnospiraceae</taxon>
        <taxon>Mediterraneibacter</taxon>
    </lineage>
</organism>
<comment type="caution">
    <text evidence="2">The sequence shown here is derived from an EMBL/GenBank/DDBJ whole genome shotgun (WGS) entry which is preliminary data.</text>
</comment>
<keyword evidence="1" id="KW-0812">Transmembrane</keyword>
<evidence type="ECO:0000256" key="1">
    <source>
        <dbReference type="SAM" id="Phobius"/>
    </source>
</evidence>
<dbReference type="EMBL" id="JAJBNC010000141">
    <property type="protein sequence ID" value="MCB5495880.1"/>
    <property type="molecule type" value="Genomic_DNA"/>
</dbReference>
<proteinExistence type="predicted"/>
<sequence length="80" mass="9084">MPKAKRIFGVIFASILLLMSVVVISLYDNVRENTPRDDNLTGILEDDLQLFTIAMAKTLDSNFEAVSFDDSVDEQTRRIF</sequence>
<protein>
    <submittedName>
        <fullName evidence="2">Uncharacterized protein</fullName>
    </submittedName>
</protein>
<evidence type="ECO:0000313" key="3">
    <source>
        <dbReference type="Proteomes" id="UP001297422"/>
    </source>
</evidence>
<evidence type="ECO:0000313" key="2">
    <source>
        <dbReference type="EMBL" id="MCB5495880.1"/>
    </source>
</evidence>